<gene>
    <name evidence="1" type="ORF">mMyoMyo1_008849</name>
</gene>
<name>A0A7J7U5F4_MYOMY</name>
<dbReference type="EMBL" id="JABWUV010000014">
    <property type="protein sequence ID" value="KAF6308064.1"/>
    <property type="molecule type" value="Genomic_DNA"/>
</dbReference>
<accession>A0A7J7U5F4</accession>
<reference evidence="1 2" key="1">
    <citation type="journal article" date="2020" name="Nature">
        <title>Six reference-quality genomes reveal evolution of bat adaptations.</title>
        <authorList>
            <person name="Jebb D."/>
            <person name="Huang Z."/>
            <person name="Pippel M."/>
            <person name="Hughes G.M."/>
            <person name="Lavrichenko K."/>
            <person name="Devanna P."/>
            <person name="Winkler S."/>
            <person name="Jermiin L.S."/>
            <person name="Skirmuntt E.C."/>
            <person name="Katzourakis A."/>
            <person name="Burkitt-Gray L."/>
            <person name="Ray D.A."/>
            <person name="Sullivan K.A.M."/>
            <person name="Roscito J.G."/>
            <person name="Kirilenko B.M."/>
            <person name="Davalos L.M."/>
            <person name="Corthals A.P."/>
            <person name="Power M.L."/>
            <person name="Jones G."/>
            <person name="Ransome R.D."/>
            <person name="Dechmann D.K.N."/>
            <person name="Locatelli A.G."/>
            <person name="Puechmaille S.J."/>
            <person name="Fedrigo O."/>
            <person name="Jarvis E.D."/>
            <person name="Hiller M."/>
            <person name="Vernes S.C."/>
            <person name="Myers E.W."/>
            <person name="Teeling E.C."/>
        </authorList>
    </citation>
    <scope>NUCLEOTIDE SEQUENCE [LARGE SCALE GENOMIC DNA]</scope>
    <source>
        <strain evidence="1">MMyoMyo1</strain>
        <tissue evidence="1">Flight muscle</tissue>
    </source>
</reference>
<evidence type="ECO:0000313" key="1">
    <source>
        <dbReference type="EMBL" id="KAF6308064.1"/>
    </source>
</evidence>
<comment type="caution">
    <text evidence="1">The sequence shown here is derived from an EMBL/GenBank/DDBJ whole genome shotgun (WGS) entry which is preliminary data.</text>
</comment>
<dbReference type="AlphaFoldDB" id="A0A7J7U5F4"/>
<sequence length="120" mass="13380">MISFLLSACSHEASLDPEVFQATDFPWRTWGLRTYSSHGVLPGKHGGDDEIQVQEAGAWVKAPLSMPPSMLPLSSPYPHEEFKREKSSREVVHTKSKSSVLSFASLLQIINSHNLCCFCF</sequence>
<proteinExistence type="predicted"/>
<protein>
    <submittedName>
        <fullName evidence="1">Uncharacterized protein</fullName>
    </submittedName>
</protein>
<dbReference type="Proteomes" id="UP000527355">
    <property type="component" value="Unassembled WGS sequence"/>
</dbReference>
<evidence type="ECO:0000313" key="2">
    <source>
        <dbReference type="Proteomes" id="UP000527355"/>
    </source>
</evidence>
<organism evidence="1 2">
    <name type="scientific">Myotis myotis</name>
    <name type="common">Greater mouse-eared bat</name>
    <name type="synonym">Vespertilio myotis</name>
    <dbReference type="NCBI Taxonomy" id="51298"/>
    <lineage>
        <taxon>Eukaryota</taxon>
        <taxon>Metazoa</taxon>
        <taxon>Chordata</taxon>
        <taxon>Craniata</taxon>
        <taxon>Vertebrata</taxon>
        <taxon>Euteleostomi</taxon>
        <taxon>Mammalia</taxon>
        <taxon>Eutheria</taxon>
        <taxon>Laurasiatheria</taxon>
        <taxon>Chiroptera</taxon>
        <taxon>Yangochiroptera</taxon>
        <taxon>Vespertilionidae</taxon>
        <taxon>Myotis</taxon>
    </lineage>
</organism>
<keyword evidence="2" id="KW-1185">Reference proteome</keyword>